<dbReference type="SUPFAM" id="SSF52317">
    <property type="entry name" value="Class I glutamine amidotransferase-like"/>
    <property type="match status" value="1"/>
</dbReference>
<evidence type="ECO:0000259" key="1">
    <source>
        <dbReference type="Pfam" id="PF01408"/>
    </source>
</evidence>
<name>A0A9X2B5G4_9BACL</name>
<dbReference type="SUPFAM" id="SSF51735">
    <property type="entry name" value="NAD(P)-binding Rossmann-fold domains"/>
    <property type="match status" value="1"/>
</dbReference>
<dbReference type="EMBL" id="JALIRP010000004">
    <property type="protein sequence ID" value="MCJ8012647.1"/>
    <property type="molecule type" value="Genomic_DNA"/>
</dbReference>
<evidence type="ECO:0000259" key="2">
    <source>
        <dbReference type="Pfam" id="PF06283"/>
    </source>
</evidence>
<comment type="caution">
    <text evidence="4">The sequence shown here is derived from an EMBL/GenBank/DDBJ whole genome shotgun (WGS) entry which is preliminary data.</text>
</comment>
<dbReference type="GO" id="GO:0000166">
    <property type="term" value="F:nucleotide binding"/>
    <property type="evidence" value="ECO:0007669"/>
    <property type="project" value="InterPro"/>
</dbReference>
<accession>A0A9X2B5G4</accession>
<dbReference type="Pfam" id="PF01408">
    <property type="entry name" value="GFO_IDH_MocA"/>
    <property type="match status" value="1"/>
</dbReference>
<evidence type="ECO:0000259" key="3">
    <source>
        <dbReference type="Pfam" id="PF22725"/>
    </source>
</evidence>
<feature type="domain" description="ThuA-like" evidence="2">
    <location>
        <begin position="14"/>
        <end position="205"/>
    </location>
</feature>
<dbReference type="Gene3D" id="3.40.50.880">
    <property type="match status" value="1"/>
</dbReference>
<dbReference type="RefSeq" id="WP_244725434.1">
    <property type="nucleotide sequence ID" value="NZ_JALIRP010000004.1"/>
</dbReference>
<organism evidence="4 5">
    <name type="scientific">Paenibacillus mangrovi</name>
    <dbReference type="NCBI Taxonomy" id="2931978"/>
    <lineage>
        <taxon>Bacteria</taxon>
        <taxon>Bacillati</taxon>
        <taxon>Bacillota</taxon>
        <taxon>Bacilli</taxon>
        <taxon>Bacillales</taxon>
        <taxon>Paenibacillaceae</taxon>
        <taxon>Paenibacillus</taxon>
    </lineage>
</organism>
<evidence type="ECO:0000313" key="5">
    <source>
        <dbReference type="Proteomes" id="UP001139347"/>
    </source>
</evidence>
<feature type="domain" description="Gfo/Idh/MocA-like oxidoreductase N-terminal" evidence="1">
    <location>
        <begin position="216"/>
        <end position="339"/>
    </location>
</feature>
<reference evidence="4" key="1">
    <citation type="submission" date="2022-04" db="EMBL/GenBank/DDBJ databases">
        <title>Paenibacillus mangrovi sp. nov., a novel endophytic bacterium isolated from bark of Kandelia candel.</title>
        <authorList>
            <person name="Tuo L."/>
        </authorList>
    </citation>
    <scope>NUCLEOTIDE SEQUENCE</scope>
    <source>
        <strain evidence="4">KQZ6P-2</strain>
    </source>
</reference>
<dbReference type="InterPro" id="IPR029062">
    <property type="entry name" value="Class_I_gatase-like"/>
</dbReference>
<dbReference type="Gene3D" id="3.30.360.10">
    <property type="entry name" value="Dihydrodipicolinate Reductase, domain 2"/>
    <property type="match status" value="1"/>
</dbReference>
<dbReference type="PANTHER" id="PTHR43708:SF8">
    <property type="entry name" value="OXIDOREDUCTASE"/>
    <property type="match status" value="1"/>
</dbReference>
<dbReference type="SUPFAM" id="SSF55347">
    <property type="entry name" value="Glyceraldehyde-3-phosphate dehydrogenase-like, C-terminal domain"/>
    <property type="match status" value="1"/>
</dbReference>
<dbReference type="InterPro" id="IPR051317">
    <property type="entry name" value="Gfo/Idh/MocA_oxidoreduct"/>
</dbReference>
<dbReference type="AlphaFoldDB" id="A0A9X2B5G4"/>
<dbReference type="InterPro" id="IPR055170">
    <property type="entry name" value="GFO_IDH_MocA-like_dom"/>
</dbReference>
<dbReference type="InterPro" id="IPR029010">
    <property type="entry name" value="ThuA-like"/>
</dbReference>
<dbReference type="Proteomes" id="UP001139347">
    <property type="component" value="Unassembled WGS sequence"/>
</dbReference>
<proteinExistence type="predicted"/>
<protein>
    <submittedName>
        <fullName evidence="4">ThuA domain-containing protein</fullName>
    </submittedName>
</protein>
<keyword evidence="5" id="KW-1185">Reference proteome</keyword>
<dbReference type="PANTHER" id="PTHR43708">
    <property type="entry name" value="CONSERVED EXPRESSED OXIDOREDUCTASE (EUROFUNG)"/>
    <property type="match status" value="1"/>
</dbReference>
<dbReference type="InterPro" id="IPR000683">
    <property type="entry name" value="Gfo/Idh/MocA-like_OxRdtase_N"/>
</dbReference>
<dbReference type="Pfam" id="PF22725">
    <property type="entry name" value="GFO_IDH_MocA_C3"/>
    <property type="match status" value="1"/>
</dbReference>
<dbReference type="Pfam" id="PF06283">
    <property type="entry name" value="ThuA"/>
    <property type="match status" value="1"/>
</dbReference>
<feature type="domain" description="GFO/IDH/MocA-like oxidoreductase" evidence="3">
    <location>
        <begin position="347"/>
        <end position="467"/>
    </location>
</feature>
<evidence type="ECO:0000313" key="4">
    <source>
        <dbReference type="EMBL" id="MCJ8012647.1"/>
    </source>
</evidence>
<dbReference type="InterPro" id="IPR036291">
    <property type="entry name" value="NAD(P)-bd_dom_sf"/>
</dbReference>
<gene>
    <name evidence="4" type="ORF">MUG84_12990</name>
</gene>
<sequence length="546" mass="61492">MKKILYVYGGPEFHPTKAAGELLGNLIDSKEGYCLETTSDLDMLVRLPEGKYAAVVVYTTGFADELTPERERGLLDFIESGGGFVGVHSAADSFRGSRRYIDMLGCEFLTHPDHHSFKVEIVNTDHPVTTRMESFTITDEMYHLHSYDPSTVTVLAETNWQGRKLPLAYTKSYGQGRVAYLANGHDLRAWIHPEFQKMLLRAIRWSAGEEKQSEKIRCGLLGFGSTFNMGAGHASWIGQTEGMEVIAVCDASPDRIAAAKEQLPGLKGYFTNLDDMLAMDEVDLVVNILPHNLHAPLAMKCLESGKHVVMEKPFCLTVAEGKDLIQKAREQGVMLSVFHCRRWDDDYMTIRELLNKRLIGDVFHIDYSSVGYHQPGFQWRSDKAVSGGIMYDWGAHIIDWILNLIPSEMTQLMGDFQKRVWHAVTNEDHGKINVKFKNGVTVDIMLSSIAAVNRPKWQILGTQGSIEMNSKDEIYLTSMVNGVRQYSKIERMFGADWKKYYWNVADHLLMGEELIVKPEQALRVVSILEAASQSSELGRSVTPEVL</sequence>
<dbReference type="Gene3D" id="3.40.50.720">
    <property type="entry name" value="NAD(P)-binding Rossmann-like Domain"/>
    <property type="match status" value="1"/>
</dbReference>